<evidence type="ECO:0000256" key="2">
    <source>
        <dbReference type="SAM" id="Phobius"/>
    </source>
</evidence>
<dbReference type="Proteomes" id="UP001148299">
    <property type="component" value="Unassembled WGS sequence"/>
</dbReference>
<evidence type="ECO:0000256" key="1">
    <source>
        <dbReference type="SAM" id="MobiDB-lite"/>
    </source>
</evidence>
<gene>
    <name evidence="3" type="ORF">N7541_009122</name>
</gene>
<protein>
    <submittedName>
        <fullName evidence="3">Zinc finger RING-type</fullName>
    </submittedName>
</protein>
<dbReference type="AlphaFoldDB" id="A0A9W9QVV1"/>
<feature type="transmembrane region" description="Helical" evidence="2">
    <location>
        <begin position="6"/>
        <end position="28"/>
    </location>
</feature>
<keyword evidence="2" id="KW-0812">Transmembrane</keyword>
<name>A0A9W9QVV1_PENBR</name>
<dbReference type="EMBL" id="JAPZBR010000007">
    <property type="protein sequence ID" value="KAJ5346640.1"/>
    <property type="molecule type" value="Genomic_DNA"/>
</dbReference>
<evidence type="ECO:0000313" key="4">
    <source>
        <dbReference type="Proteomes" id="UP001148299"/>
    </source>
</evidence>
<proteinExistence type="predicted"/>
<feature type="compositionally biased region" description="Low complexity" evidence="1">
    <location>
        <begin position="96"/>
        <end position="112"/>
    </location>
</feature>
<keyword evidence="2" id="KW-1133">Transmembrane helix</keyword>
<evidence type="ECO:0000313" key="3">
    <source>
        <dbReference type="EMBL" id="KAJ5346640.1"/>
    </source>
</evidence>
<keyword evidence="4" id="KW-1185">Reference proteome</keyword>
<keyword evidence="2" id="KW-0472">Membrane</keyword>
<reference evidence="3" key="2">
    <citation type="journal article" date="2023" name="IMA Fungus">
        <title>Comparative genomic study of the Penicillium genus elucidates a diverse pangenome and 15 lateral gene transfer events.</title>
        <authorList>
            <person name="Petersen C."/>
            <person name="Sorensen T."/>
            <person name="Nielsen M.R."/>
            <person name="Sondergaard T.E."/>
            <person name="Sorensen J.L."/>
            <person name="Fitzpatrick D.A."/>
            <person name="Frisvad J.C."/>
            <person name="Nielsen K.L."/>
        </authorList>
    </citation>
    <scope>NUCLEOTIDE SEQUENCE</scope>
    <source>
        <strain evidence="3">IBT 35675</strain>
    </source>
</reference>
<organism evidence="3 4">
    <name type="scientific">Penicillium brevicompactum</name>
    <dbReference type="NCBI Taxonomy" id="5074"/>
    <lineage>
        <taxon>Eukaryota</taxon>
        <taxon>Fungi</taxon>
        <taxon>Dikarya</taxon>
        <taxon>Ascomycota</taxon>
        <taxon>Pezizomycotina</taxon>
        <taxon>Eurotiomycetes</taxon>
        <taxon>Eurotiomycetidae</taxon>
        <taxon>Eurotiales</taxon>
        <taxon>Aspergillaceae</taxon>
        <taxon>Penicillium</taxon>
    </lineage>
</organism>
<comment type="caution">
    <text evidence="3">The sequence shown here is derived from an EMBL/GenBank/DDBJ whole genome shotgun (WGS) entry which is preliminary data.</text>
</comment>
<feature type="region of interest" description="Disordered" evidence="1">
    <location>
        <begin position="92"/>
        <end position="112"/>
    </location>
</feature>
<accession>A0A9W9QVV1</accession>
<sequence>MASTTETFALALTGLILGLAIMILIILVKEWTQHIARQFWPKLPSAERAYGTMDVEAGQGTTFAIEDLTDRLRLLEASFNMKDHLVEYHDETPRGSTLLSSSTPTCSTSVLS</sequence>
<reference evidence="3" key="1">
    <citation type="submission" date="2022-12" db="EMBL/GenBank/DDBJ databases">
        <authorList>
            <person name="Petersen C."/>
        </authorList>
    </citation>
    <scope>NUCLEOTIDE SEQUENCE</scope>
    <source>
        <strain evidence="3">IBT 35675</strain>
    </source>
</reference>